<dbReference type="OrthoDB" id="2156798at2"/>
<proteinExistence type="predicted"/>
<evidence type="ECO:0000313" key="2">
    <source>
        <dbReference type="Proteomes" id="UP000051790"/>
    </source>
</evidence>
<sequence>MLLNELDVFTAQLEAINYPNIEAHTETGAEIVIHTNQKQREDPAFWQSIRAILKAQLWVPVSKTWHQLSDSDWLAPSPAI</sequence>
<dbReference type="AlphaFoldDB" id="A0A0R1QTI8"/>
<gene>
    <name evidence="1" type="ORF">FD01_GL000232</name>
</gene>
<evidence type="ECO:0000313" key="1">
    <source>
        <dbReference type="EMBL" id="KRL47569.1"/>
    </source>
</evidence>
<dbReference type="EMBL" id="AZEU01000097">
    <property type="protein sequence ID" value="KRL47569.1"/>
    <property type="molecule type" value="Genomic_DNA"/>
</dbReference>
<accession>A0A0R1QTI8</accession>
<dbReference type="RefSeq" id="WP_054717792.1">
    <property type="nucleotide sequence ID" value="NZ_AZEU01000097.1"/>
</dbReference>
<protein>
    <submittedName>
        <fullName evidence="1">Uncharacterized protein</fullName>
    </submittedName>
</protein>
<comment type="caution">
    <text evidence="1">The sequence shown here is derived from an EMBL/GenBank/DDBJ whole genome shotgun (WGS) entry which is preliminary data.</text>
</comment>
<dbReference type="Proteomes" id="UP000051790">
    <property type="component" value="Unassembled WGS sequence"/>
</dbReference>
<keyword evidence="2" id="KW-1185">Reference proteome</keyword>
<organism evidence="1 2">
    <name type="scientific">Lacticaseibacillus manihotivorans DSM 13343 = JCM 12514</name>
    <dbReference type="NCBI Taxonomy" id="1423769"/>
    <lineage>
        <taxon>Bacteria</taxon>
        <taxon>Bacillati</taxon>
        <taxon>Bacillota</taxon>
        <taxon>Bacilli</taxon>
        <taxon>Lactobacillales</taxon>
        <taxon>Lactobacillaceae</taxon>
        <taxon>Lacticaseibacillus</taxon>
    </lineage>
</organism>
<reference evidence="1 2" key="1">
    <citation type="journal article" date="2015" name="Genome Announc.">
        <title>Expanding the biotechnology potential of lactobacilli through comparative genomics of 213 strains and associated genera.</title>
        <authorList>
            <person name="Sun Z."/>
            <person name="Harris H.M."/>
            <person name="McCann A."/>
            <person name="Guo C."/>
            <person name="Argimon S."/>
            <person name="Zhang W."/>
            <person name="Yang X."/>
            <person name="Jeffery I.B."/>
            <person name="Cooney J.C."/>
            <person name="Kagawa T.F."/>
            <person name="Liu W."/>
            <person name="Song Y."/>
            <person name="Salvetti E."/>
            <person name="Wrobel A."/>
            <person name="Rasinkangas P."/>
            <person name="Parkhill J."/>
            <person name="Rea M.C."/>
            <person name="O'Sullivan O."/>
            <person name="Ritari J."/>
            <person name="Douillard F.P."/>
            <person name="Paul Ross R."/>
            <person name="Yang R."/>
            <person name="Briner A.E."/>
            <person name="Felis G.E."/>
            <person name="de Vos W.M."/>
            <person name="Barrangou R."/>
            <person name="Klaenhammer T.R."/>
            <person name="Caufield P.W."/>
            <person name="Cui Y."/>
            <person name="Zhang H."/>
            <person name="O'Toole P.W."/>
        </authorList>
    </citation>
    <scope>NUCLEOTIDE SEQUENCE [LARGE SCALE GENOMIC DNA]</scope>
    <source>
        <strain evidence="1 2">DSM 13343</strain>
    </source>
</reference>
<name>A0A0R1QTI8_9LACO</name>